<sequence length="106" mass="11436">MDDETYRQVVEAIGGEPLGGLILHLCVRKEGGGLRYIVVWESEEQCTAAFEQRIHPAVEQVLGGQRPATEPEVTPLEVVDVRGRADGARHAGGAVPSEEPPHPSDD</sequence>
<organism evidence="2 3">
    <name type="scientific">Arthrobacter deserti</name>
    <dbReference type="NCBI Taxonomy" id="1742687"/>
    <lineage>
        <taxon>Bacteria</taxon>
        <taxon>Bacillati</taxon>
        <taxon>Actinomycetota</taxon>
        <taxon>Actinomycetes</taxon>
        <taxon>Micrococcales</taxon>
        <taxon>Micrococcaceae</taxon>
        <taxon>Arthrobacter</taxon>
    </lineage>
</organism>
<evidence type="ECO:0000256" key="1">
    <source>
        <dbReference type="SAM" id="MobiDB-lite"/>
    </source>
</evidence>
<evidence type="ECO:0000313" key="3">
    <source>
        <dbReference type="Proteomes" id="UP000523795"/>
    </source>
</evidence>
<feature type="region of interest" description="Disordered" evidence="1">
    <location>
        <begin position="82"/>
        <end position="106"/>
    </location>
</feature>
<reference evidence="2 3" key="1">
    <citation type="submission" date="2020-04" db="EMBL/GenBank/DDBJ databases">
        <authorList>
            <person name="Liu S."/>
        </authorList>
    </citation>
    <scope>NUCLEOTIDE SEQUENCE [LARGE SCALE GENOMIC DNA]</scope>
    <source>
        <strain evidence="2 3">CGMCC 1.15091</strain>
    </source>
</reference>
<name>A0ABX1JN02_9MICC</name>
<comment type="caution">
    <text evidence="2">The sequence shown here is derived from an EMBL/GenBank/DDBJ whole genome shotgun (WGS) entry which is preliminary data.</text>
</comment>
<dbReference type="Proteomes" id="UP000523795">
    <property type="component" value="Unassembled WGS sequence"/>
</dbReference>
<keyword evidence="3" id="KW-1185">Reference proteome</keyword>
<evidence type="ECO:0000313" key="2">
    <source>
        <dbReference type="EMBL" id="NKX50683.1"/>
    </source>
</evidence>
<accession>A0ABX1JN02</accession>
<protein>
    <recommendedName>
        <fullName evidence="4">ABM domain-containing protein</fullName>
    </recommendedName>
</protein>
<gene>
    <name evidence="2" type="ORF">HER39_08905</name>
</gene>
<dbReference type="EMBL" id="JAAZSR010000116">
    <property type="protein sequence ID" value="NKX50683.1"/>
    <property type="molecule type" value="Genomic_DNA"/>
</dbReference>
<evidence type="ECO:0008006" key="4">
    <source>
        <dbReference type="Google" id="ProtNLM"/>
    </source>
</evidence>
<proteinExistence type="predicted"/>